<keyword evidence="6" id="KW-1185">Reference proteome</keyword>
<dbReference type="Proteomes" id="UP000001522">
    <property type="component" value="Chromosome"/>
</dbReference>
<keyword evidence="4" id="KW-0143">Chaperone</keyword>
<keyword evidence="3" id="KW-0810">Translation regulation</keyword>
<keyword evidence="5" id="KW-0966">Cell projection</keyword>
<dbReference type="NCBIfam" id="NF009791">
    <property type="entry name" value="PRK13283.1"/>
    <property type="match status" value="1"/>
</dbReference>
<accession>D3UG34</accession>
<evidence type="ECO:0000256" key="4">
    <source>
        <dbReference type="ARBA" id="ARBA00023186"/>
    </source>
</evidence>
<keyword evidence="5" id="KW-0282">Flagellum</keyword>
<sequence>MRYILKSPILGFEHITEIELEKIDSLFAKISNQKEQFEIFLANPHALCEYSFEIPKYVELLLDLEKDSRLEVYCVMILQKDLENSLVNFLAPIVFNTENKKAAQIALSMLDYPHFSLHAPLSSFVTKSA</sequence>
<dbReference type="EMBL" id="FN555004">
    <property type="protein sequence ID" value="CBG39455.1"/>
    <property type="molecule type" value="Genomic_DNA"/>
</dbReference>
<reference evidence="5 6" key="1">
    <citation type="journal article" date="2010" name="BMC Genomics">
        <title>Comparative genomics and proteomics of Helicobacter mustelae, an ulcerogenic and carcinogenic gastric pathogen.</title>
        <authorList>
            <person name="O'Toole P.W."/>
            <person name="Snelling W.J."/>
            <person name="Canchaya C."/>
            <person name="Forde B.M."/>
            <person name="Hardie K.R."/>
            <person name="Josenhans C."/>
            <person name="Graham R.L.J."/>
            <person name="McMullan G."/>
            <person name="Parkhill J."/>
            <person name="Belda E."/>
            <person name="Bentley S.D."/>
        </authorList>
    </citation>
    <scope>NUCLEOTIDE SEQUENCE [LARGE SCALE GENOMIC DNA]</scope>
    <source>
        <strain evidence="6">ATCC 43772 / LMG 18044 / NCTC 12198 / 12198</strain>
    </source>
</reference>
<evidence type="ECO:0000313" key="6">
    <source>
        <dbReference type="Proteomes" id="UP000001522"/>
    </source>
</evidence>
<proteinExistence type="predicted"/>
<dbReference type="Gene3D" id="2.30.290.10">
    <property type="entry name" value="BH3618-like"/>
    <property type="match status" value="1"/>
</dbReference>
<dbReference type="SUPFAM" id="SSF141457">
    <property type="entry name" value="BH3618-like"/>
    <property type="match status" value="1"/>
</dbReference>
<keyword evidence="5" id="KW-0969">Cilium</keyword>
<protein>
    <submittedName>
        <fullName evidence="5">Putative Flagellar assembly factor FliW 1</fullName>
    </submittedName>
</protein>
<dbReference type="InterPro" id="IPR024046">
    <property type="entry name" value="Flagellar_assmbl_FliW_dom_sf"/>
</dbReference>
<evidence type="ECO:0000256" key="2">
    <source>
        <dbReference type="ARBA" id="ARBA00022795"/>
    </source>
</evidence>
<evidence type="ECO:0000256" key="1">
    <source>
        <dbReference type="ARBA" id="ARBA00022490"/>
    </source>
</evidence>
<gene>
    <name evidence="5" type="primary">fliW</name>
    <name evidence="5" type="ordered locus">HMU01930</name>
</gene>
<dbReference type="AlphaFoldDB" id="D3UG34"/>
<organism evidence="5 6">
    <name type="scientific">Helicobacter mustelae (strain ATCC 43772 / CCUG 25715 / CIP 103759 / LMG 18044 / NCTC 12198 / R85-136P)</name>
    <name type="common">Campylobacter mustelae</name>
    <dbReference type="NCBI Taxonomy" id="679897"/>
    <lineage>
        <taxon>Bacteria</taxon>
        <taxon>Pseudomonadati</taxon>
        <taxon>Campylobacterota</taxon>
        <taxon>Epsilonproteobacteria</taxon>
        <taxon>Campylobacterales</taxon>
        <taxon>Helicobacteraceae</taxon>
        <taxon>Helicobacter</taxon>
    </lineage>
</organism>
<dbReference type="GO" id="GO:0044780">
    <property type="term" value="P:bacterial-type flagellum assembly"/>
    <property type="evidence" value="ECO:0007669"/>
    <property type="project" value="InterPro"/>
</dbReference>
<dbReference type="PANTHER" id="PTHR39190">
    <property type="entry name" value="FLAGELLAR ASSEMBLY FACTOR FLIW"/>
    <property type="match status" value="1"/>
</dbReference>
<keyword evidence="1" id="KW-0963">Cytoplasm</keyword>
<dbReference type="NCBIfam" id="NF009790">
    <property type="entry name" value="PRK13282.1"/>
    <property type="match status" value="1"/>
</dbReference>
<evidence type="ECO:0000256" key="3">
    <source>
        <dbReference type="ARBA" id="ARBA00022845"/>
    </source>
</evidence>
<dbReference type="KEGG" id="hms:HMU01930"/>
<dbReference type="STRING" id="679897.HMU01930"/>
<dbReference type="Pfam" id="PF02623">
    <property type="entry name" value="FliW"/>
    <property type="match status" value="1"/>
</dbReference>
<keyword evidence="2" id="KW-1005">Bacterial flagellum biogenesis</keyword>
<evidence type="ECO:0000313" key="5">
    <source>
        <dbReference type="EMBL" id="CBG39455.1"/>
    </source>
</evidence>
<dbReference type="PANTHER" id="PTHR39190:SF1">
    <property type="entry name" value="FLAGELLAR ASSEMBLY FACTOR FLIW"/>
    <property type="match status" value="1"/>
</dbReference>
<name>D3UG34_HELM1</name>
<dbReference type="InterPro" id="IPR003775">
    <property type="entry name" value="Flagellar_assembly_factor_FliW"/>
</dbReference>
<dbReference type="GO" id="GO:0006417">
    <property type="term" value="P:regulation of translation"/>
    <property type="evidence" value="ECO:0007669"/>
    <property type="project" value="UniProtKB-KW"/>
</dbReference>
<dbReference type="RefSeq" id="WP_013022550.1">
    <property type="nucleotide sequence ID" value="NC_013949.1"/>
</dbReference>
<dbReference type="HOGENOM" id="CLU_112356_2_1_7"/>
<dbReference type="eggNOG" id="COG1699">
    <property type="taxonomic scope" value="Bacteria"/>
</dbReference>